<evidence type="ECO:0000256" key="2">
    <source>
        <dbReference type="ARBA" id="ARBA00023110"/>
    </source>
</evidence>
<dbReference type="GO" id="GO:0003755">
    <property type="term" value="F:peptidyl-prolyl cis-trans isomerase activity"/>
    <property type="evidence" value="ECO:0007669"/>
    <property type="project" value="UniProtKB-UniRule"/>
</dbReference>
<evidence type="ECO:0000256" key="1">
    <source>
        <dbReference type="ARBA" id="ARBA00000971"/>
    </source>
</evidence>
<accession>A0A290ZB81</accession>
<sequence>MRTVGRSALALVSLLSAGVALTACTPSDRPSTQTGENTPAATAPAAQTGGNKVSKPSGPPCQPEQYQVTGDFGQKPTITVPKDCAPQDGLLSRDLKEGEGAEAKAGSTVTVNYELVTFSDGQTADSSFERGATFDVEDLGNAPVIKGWNQGLVGIKEGGRRLLVIPSDLGYGPQGNQGIKGGETLLFVVDAVSVK</sequence>
<comment type="catalytic activity">
    <reaction evidence="1 4 5">
        <text>[protein]-peptidylproline (omega=180) = [protein]-peptidylproline (omega=0)</text>
        <dbReference type="Rhea" id="RHEA:16237"/>
        <dbReference type="Rhea" id="RHEA-COMP:10747"/>
        <dbReference type="Rhea" id="RHEA-COMP:10748"/>
        <dbReference type="ChEBI" id="CHEBI:83833"/>
        <dbReference type="ChEBI" id="CHEBI:83834"/>
        <dbReference type="EC" id="5.2.1.8"/>
    </reaction>
</comment>
<dbReference type="PROSITE" id="PS50059">
    <property type="entry name" value="FKBP_PPIASE"/>
    <property type="match status" value="1"/>
</dbReference>
<feature type="region of interest" description="Disordered" evidence="6">
    <location>
        <begin position="26"/>
        <end position="89"/>
    </location>
</feature>
<dbReference type="PANTHER" id="PTHR45779:SF7">
    <property type="entry name" value="PEPTIDYLPROLYL ISOMERASE"/>
    <property type="match status" value="1"/>
</dbReference>
<evidence type="ECO:0000313" key="9">
    <source>
        <dbReference type="EMBL" id="ATE56256.1"/>
    </source>
</evidence>
<evidence type="ECO:0000256" key="4">
    <source>
        <dbReference type="PROSITE-ProRule" id="PRU00277"/>
    </source>
</evidence>
<protein>
    <recommendedName>
        <fullName evidence="5">Peptidyl-prolyl cis-trans isomerase</fullName>
        <ecNumber evidence="5">5.2.1.8</ecNumber>
    </recommendedName>
</protein>
<dbReference type="Proteomes" id="UP000218505">
    <property type="component" value="Chromosome"/>
</dbReference>
<evidence type="ECO:0000256" key="5">
    <source>
        <dbReference type="RuleBase" id="RU003915"/>
    </source>
</evidence>
<gene>
    <name evidence="9" type="ORF">CNX65_25765</name>
</gene>
<dbReference type="InterPro" id="IPR046357">
    <property type="entry name" value="PPIase_dom_sf"/>
</dbReference>
<dbReference type="AlphaFoldDB" id="A0A290ZB81"/>
<feature type="signal peptide" evidence="7">
    <location>
        <begin position="1"/>
        <end position="22"/>
    </location>
</feature>
<dbReference type="Pfam" id="PF00254">
    <property type="entry name" value="FKBP_C"/>
    <property type="match status" value="1"/>
</dbReference>
<dbReference type="InterPro" id="IPR044609">
    <property type="entry name" value="FKBP2/11"/>
</dbReference>
<dbReference type="EMBL" id="CP023445">
    <property type="protein sequence ID" value="ATE56256.1"/>
    <property type="molecule type" value="Genomic_DNA"/>
</dbReference>
<evidence type="ECO:0000259" key="8">
    <source>
        <dbReference type="PROSITE" id="PS50059"/>
    </source>
</evidence>
<keyword evidence="10" id="KW-1185">Reference proteome</keyword>
<feature type="chain" id="PRO_5012086939" description="Peptidyl-prolyl cis-trans isomerase" evidence="7">
    <location>
        <begin position="23"/>
        <end position="195"/>
    </location>
</feature>
<dbReference type="Gene3D" id="3.10.50.40">
    <property type="match status" value="1"/>
</dbReference>
<proteinExistence type="inferred from homology"/>
<dbReference type="EC" id="5.2.1.8" evidence="5"/>
<dbReference type="InterPro" id="IPR001179">
    <property type="entry name" value="PPIase_FKBP_dom"/>
</dbReference>
<dbReference type="PANTHER" id="PTHR45779">
    <property type="entry name" value="PEPTIDYLPROLYL ISOMERASE"/>
    <property type="match status" value="1"/>
</dbReference>
<feature type="domain" description="PPIase FKBP-type" evidence="8">
    <location>
        <begin position="106"/>
        <end position="195"/>
    </location>
</feature>
<feature type="compositionally biased region" description="Polar residues" evidence="6">
    <location>
        <begin position="26"/>
        <end position="37"/>
    </location>
</feature>
<comment type="similarity">
    <text evidence="5">Belongs to the FKBP-type PPIase family.</text>
</comment>
<keyword evidence="3 4" id="KW-0413">Isomerase</keyword>
<reference evidence="9" key="1">
    <citation type="submission" date="2017-09" db="EMBL/GenBank/DDBJ databases">
        <title>Complete Genome Sequence of ansamitocin-producing Bacterium Actinosynnema pretiosum X47.</title>
        <authorList>
            <person name="Cao G."/>
            <person name="Zong G."/>
            <person name="Zhong C."/>
            <person name="Fu J."/>
        </authorList>
    </citation>
    <scope>NUCLEOTIDE SEQUENCE [LARGE SCALE GENOMIC DNA]</scope>
    <source>
        <strain evidence="9">X47</strain>
    </source>
</reference>
<dbReference type="PROSITE" id="PS51257">
    <property type="entry name" value="PROKAR_LIPOPROTEIN"/>
    <property type="match status" value="1"/>
</dbReference>
<evidence type="ECO:0000256" key="3">
    <source>
        <dbReference type="ARBA" id="ARBA00023235"/>
    </source>
</evidence>
<organism evidence="9 10">
    <name type="scientific">Actinosynnema pretiosum</name>
    <dbReference type="NCBI Taxonomy" id="42197"/>
    <lineage>
        <taxon>Bacteria</taxon>
        <taxon>Bacillati</taxon>
        <taxon>Actinomycetota</taxon>
        <taxon>Actinomycetes</taxon>
        <taxon>Pseudonocardiales</taxon>
        <taxon>Pseudonocardiaceae</taxon>
        <taxon>Actinosynnema</taxon>
    </lineage>
</organism>
<evidence type="ECO:0000256" key="7">
    <source>
        <dbReference type="SAM" id="SignalP"/>
    </source>
</evidence>
<keyword evidence="2 4" id="KW-0697">Rotamase</keyword>
<evidence type="ECO:0000313" key="10">
    <source>
        <dbReference type="Proteomes" id="UP000218505"/>
    </source>
</evidence>
<dbReference type="SUPFAM" id="SSF54534">
    <property type="entry name" value="FKBP-like"/>
    <property type="match status" value="1"/>
</dbReference>
<keyword evidence="7" id="KW-0732">Signal</keyword>
<evidence type="ECO:0000256" key="6">
    <source>
        <dbReference type="SAM" id="MobiDB-lite"/>
    </source>
</evidence>
<dbReference type="KEGG" id="apre:CNX65_25765"/>
<name>A0A290ZB81_9PSEU</name>